<evidence type="ECO:0000256" key="2">
    <source>
        <dbReference type="ARBA" id="ARBA00022692"/>
    </source>
</evidence>
<keyword evidence="3 5" id="KW-1133">Transmembrane helix</keyword>
<dbReference type="EMBL" id="VNHT01000074">
    <property type="protein sequence ID" value="TYP78382.1"/>
    <property type="molecule type" value="Genomic_DNA"/>
</dbReference>
<feature type="transmembrane region" description="Helical" evidence="5">
    <location>
        <begin position="202"/>
        <end position="219"/>
    </location>
</feature>
<feature type="transmembrane region" description="Helical" evidence="5">
    <location>
        <begin position="180"/>
        <end position="196"/>
    </location>
</feature>
<dbReference type="KEGG" id="nco:AAW31_00100"/>
<reference evidence="7 10" key="2">
    <citation type="journal article" date="2016" name="Genome Announc.">
        <title>Genome Sequence of Nitrosomonas communis Strain Nm2, a Mesophilic Ammonia-Oxidizing Bacterium Isolated from Mediterranean Soil.</title>
        <authorList>
            <person name="Kozlowski J.A."/>
            <person name="Kits K.D."/>
            <person name="Stein L.Y."/>
        </authorList>
    </citation>
    <scope>NUCLEOTIDE SEQUENCE [LARGE SCALE GENOMIC DNA]</scope>
    <source>
        <strain evidence="7 10">Nm2</strain>
    </source>
</reference>
<keyword evidence="2 5" id="KW-0812">Transmembrane</keyword>
<feature type="transmembrane region" description="Helical" evidence="5">
    <location>
        <begin position="65"/>
        <end position="84"/>
    </location>
</feature>
<feature type="transmembrane region" description="Helical" evidence="5">
    <location>
        <begin position="152"/>
        <end position="173"/>
    </location>
</feature>
<sequence>MQNKLVSSANLIQTSYAWHNILTKAMLLFLGIALWSKWLSLPAGIVLTVLWILDGGFNRLRGMIKDPFVMAILILSGVVALGTLWGDYPEFGYIKWRRYFAFLIFIPFLSLLNKERLPWAIGGLLTGYFGVLLMGFYQWAIVGVQGIPPLNISYLNFSLMLGIGVMLAIYLASINSDKKLKSALWFFGGFLLFLQFNQDARGPLLATLVSTGLLILLFYKTNIRILAGIALSLMTVVLIFAFNSASFQGRLIQILDGVELYQQGKYGTSLGYRLAIWDIGLHGIMQKPLTGYGTGKAGSYFEDTITTYKDGRYKNLPEYHKTTNYHNDWIEIGMHVGVLGIFALAFLLKSWFQTLRAYQLPILGVTLVSFVFLSGLTDTFILYSKIPTLLLVITAIAISWQKETGTIELESCR</sequence>
<reference evidence="10" key="1">
    <citation type="submission" date="2015-05" db="EMBL/GenBank/DDBJ databases">
        <title>Draft genome of Nitrosomonas communis strain Nm2.</title>
        <authorList>
            <person name="Kozlowski J.A."/>
            <person name="Kits K.D."/>
            <person name="Stein L.Y."/>
        </authorList>
    </citation>
    <scope>NUCLEOTIDE SEQUENCE [LARGE SCALE GENOMIC DNA]</scope>
    <source>
        <strain evidence="10">Nm2</strain>
    </source>
</reference>
<dbReference type="RefSeq" id="WP_046848687.1">
    <property type="nucleotide sequence ID" value="NZ_CP011451.1"/>
</dbReference>
<reference evidence="9 11" key="3">
    <citation type="submission" date="2019-07" db="EMBL/GenBank/DDBJ databases">
        <title>Active sludge and wastewater microbial communities from Klosterneuburg, Austria.</title>
        <authorList>
            <person name="Wagner M."/>
        </authorList>
    </citation>
    <scope>NUCLEOTIDE SEQUENCE [LARGE SCALE GENOMIC DNA]</scope>
    <source>
        <strain evidence="9 11">Nm2</strain>
    </source>
</reference>
<dbReference type="Proteomes" id="UP000034156">
    <property type="component" value="Chromosome"/>
</dbReference>
<feature type="transmembrane region" description="Helical" evidence="5">
    <location>
        <begin position="96"/>
        <end position="112"/>
    </location>
</feature>
<accession>A0A0F7KBU3</accession>
<proteinExistence type="predicted"/>
<evidence type="ECO:0000313" key="9">
    <source>
        <dbReference type="EMBL" id="TYP78382.1"/>
    </source>
</evidence>
<feature type="domain" description="O-antigen ligase-related" evidence="6">
    <location>
        <begin position="191"/>
        <end position="344"/>
    </location>
</feature>
<dbReference type="PANTHER" id="PTHR37422:SF13">
    <property type="entry name" value="LIPOPOLYSACCHARIDE BIOSYNTHESIS PROTEIN PA4999-RELATED"/>
    <property type="match status" value="1"/>
</dbReference>
<dbReference type="GO" id="GO:0016874">
    <property type="term" value="F:ligase activity"/>
    <property type="evidence" value="ECO:0007669"/>
    <property type="project" value="UniProtKB-KW"/>
</dbReference>
<evidence type="ECO:0000313" key="11">
    <source>
        <dbReference type="Proteomes" id="UP000324176"/>
    </source>
</evidence>
<dbReference type="KEGG" id="nco:AAW31_18435"/>
<protein>
    <submittedName>
        <fullName evidence="7 9">Ligase</fullName>
    </submittedName>
</protein>
<evidence type="ECO:0000313" key="7">
    <source>
        <dbReference type="EMBL" id="AKH36583.1"/>
    </source>
</evidence>
<feature type="transmembrane region" description="Helical" evidence="5">
    <location>
        <begin position="27"/>
        <end position="53"/>
    </location>
</feature>
<keyword evidence="7" id="KW-0436">Ligase</keyword>
<dbReference type="OrthoDB" id="8576060at2"/>
<name>A0A0F7KBU3_9PROT</name>
<dbReference type="InterPro" id="IPR051533">
    <property type="entry name" value="WaaL-like"/>
</dbReference>
<evidence type="ECO:0000256" key="1">
    <source>
        <dbReference type="ARBA" id="ARBA00004141"/>
    </source>
</evidence>
<dbReference type="AlphaFoldDB" id="A0A0F7KBU3"/>
<dbReference type="Pfam" id="PF04932">
    <property type="entry name" value="Wzy_C"/>
    <property type="match status" value="1"/>
</dbReference>
<dbReference type="EMBL" id="CP011451">
    <property type="protein sequence ID" value="AKH39343.1"/>
    <property type="molecule type" value="Genomic_DNA"/>
</dbReference>
<evidence type="ECO:0000256" key="4">
    <source>
        <dbReference type="ARBA" id="ARBA00023136"/>
    </source>
</evidence>
<keyword evidence="10" id="KW-1185">Reference proteome</keyword>
<dbReference type="PANTHER" id="PTHR37422">
    <property type="entry name" value="TEICHURONIC ACID BIOSYNTHESIS PROTEIN TUAE"/>
    <property type="match status" value="1"/>
</dbReference>
<dbReference type="PATRIC" id="fig|44574.3.peg.23"/>
<feature type="transmembrane region" description="Helical" evidence="5">
    <location>
        <begin position="119"/>
        <end position="140"/>
    </location>
</feature>
<feature type="transmembrane region" description="Helical" evidence="5">
    <location>
        <begin position="226"/>
        <end position="245"/>
    </location>
</feature>
<gene>
    <name evidence="7" type="ORF">AAW31_00100</name>
    <name evidence="8" type="ORF">AAW31_18435</name>
    <name evidence="9" type="ORF">BCL69_10748</name>
</gene>
<evidence type="ECO:0000259" key="6">
    <source>
        <dbReference type="Pfam" id="PF04932"/>
    </source>
</evidence>
<evidence type="ECO:0000256" key="3">
    <source>
        <dbReference type="ARBA" id="ARBA00022989"/>
    </source>
</evidence>
<dbReference type="EMBL" id="CP011451">
    <property type="protein sequence ID" value="AKH36583.1"/>
    <property type="molecule type" value="Genomic_DNA"/>
</dbReference>
<organism evidence="7 10">
    <name type="scientific">Nitrosomonas communis</name>
    <dbReference type="NCBI Taxonomy" id="44574"/>
    <lineage>
        <taxon>Bacteria</taxon>
        <taxon>Pseudomonadati</taxon>
        <taxon>Pseudomonadota</taxon>
        <taxon>Betaproteobacteria</taxon>
        <taxon>Nitrosomonadales</taxon>
        <taxon>Nitrosomonadaceae</taxon>
        <taxon>Nitrosomonas</taxon>
    </lineage>
</organism>
<evidence type="ECO:0000256" key="5">
    <source>
        <dbReference type="SAM" id="Phobius"/>
    </source>
</evidence>
<evidence type="ECO:0000313" key="10">
    <source>
        <dbReference type="Proteomes" id="UP000034156"/>
    </source>
</evidence>
<feature type="transmembrane region" description="Helical" evidence="5">
    <location>
        <begin position="355"/>
        <end position="374"/>
    </location>
</feature>
<feature type="transmembrane region" description="Helical" evidence="5">
    <location>
        <begin position="329"/>
        <end position="348"/>
    </location>
</feature>
<dbReference type="Proteomes" id="UP000324176">
    <property type="component" value="Unassembled WGS sequence"/>
</dbReference>
<comment type="subcellular location">
    <subcellularLocation>
        <location evidence="1">Membrane</location>
        <topology evidence="1">Multi-pass membrane protein</topology>
    </subcellularLocation>
</comment>
<evidence type="ECO:0000313" key="8">
    <source>
        <dbReference type="EMBL" id="AKH39343.1"/>
    </source>
</evidence>
<dbReference type="InterPro" id="IPR007016">
    <property type="entry name" value="O-antigen_ligase-rel_domated"/>
</dbReference>
<dbReference type="GO" id="GO:0016020">
    <property type="term" value="C:membrane"/>
    <property type="evidence" value="ECO:0007669"/>
    <property type="project" value="UniProtKB-SubCell"/>
</dbReference>
<keyword evidence="4 5" id="KW-0472">Membrane</keyword>